<accession>A0AAC9UJT3</accession>
<dbReference type="InterPro" id="IPR010982">
    <property type="entry name" value="Lambda_DNA-bd_dom_sf"/>
</dbReference>
<dbReference type="SUPFAM" id="SSF47413">
    <property type="entry name" value="lambda repressor-like DNA-binding domains"/>
    <property type="match status" value="1"/>
</dbReference>
<proteinExistence type="predicted"/>
<sequence>MALSEFGKTIRKARIDVGYTLKTMSQELETSTAYLSGLETGSKKISKNWVSKIYTFFKSKGHPISNLGQLADVANENVSLSGLSQQQQMLIAGFAHSPFTPDELKKFAEFLEDINKCSKE</sequence>
<keyword evidence="2" id="KW-1185">Reference proteome</keyword>
<name>A0AAC9UJT3_9GAMM</name>
<dbReference type="CDD" id="cd00093">
    <property type="entry name" value="HTH_XRE"/>
    <property type="match status" value="1"/>
</dbReference>
<reference evidence="1 2" key="1">
    <citation type="submission" date="2015-03" db="EMBL/GenBank/DDBJ databases">
        <authorList>
            <person name="Xie B.-B."/>
            <person name="Rong J.-C."/>
            <person name="Qin Q.-L."/>
            <person name="Zhang Y.-Z."/>
        </authorList>
    </citation>
    <scope>NUCLEOTIDE SEQUENCE [LARGE SCALE GENOMIC DNA]</scope>
    <source>
        <strain evidence="1 2">KMM 661</strain>
    </source>
</reference>
<dbReference type="GeneID" id="300941748"/>
<evidence type="ECO:0008006" key="3">
    <source>
        <dbReference type="Google" id="ProtNLM"/>
    </source>
</evidence>
<gene>
    <name evidence="1" type="ORF">PNIG_a2039</name>
</gene>
<dbReference type="GO" id="GO:0003677">
    <property type="term" value="F:DNA binding"/>
    <property type="evidence" value="ECO:0007669"/>
    <property type="project" value="InterPro"/>
</dbReference>
<dbReference type="KEGG" id="png:PNIG_a2039"/>
<dbReference type="Gene3D" id="1.10.260.40">
    <property type="entry name" value="lambda repressor-like DNA-binding domains"/>
    <property type="match status" value="1"/>
</dbReference>
<dbReference type="EMBL" id="CP011036">
    <property type="protein sequence ID" value="ASM54101.1"/>
    <property type="molecule type" value="Genomic_DNA"/>
</dbReference>
<dbReference type="Proteomes" id="UP000198329">
    <property type="component" value="Chromosome I"/>
</dbReference>
<protein>
    <recommendedName>
        <fullName evidence="3">Helix-turn-helix domain</fullName>
    </recommendedName>
</protein>
<evidence type="ECO:0000313" key="1">
    <source>
        <dbReference type="EMBL" id="ASM54101.1"/>
    </source>
</evidence>
<dbReference type="InterPro" id="IPR001387">
    <property type="entry name" value="Cro/C1-type_HTH"/>
</dbReference>
<dbReference type="AlphaFoldDB" id="A0AAC9UJT3"/>
<evidence type="ECO:0000313" key="2">
    <source>
        <dbReference type="Proteomes" id="UP000198329"/>
    </source>
</evidence>
<dbReference type="RefSeq" id="WP_089368299.1">
    <property type="nucleotide sequence ID" value="NZ_BJXZ01000023.1"/>
</dbReference>
<organism evidence="1 2">
    <name type="scientific">Pseudoalteromonas nigrifaciens</name>
    <dbReference type="NCBI Taxonomy" id="28109"/>
    <lineage>
        <taxon>Bacteria</taxon>
        <taxon>Pseudomonadati</taxon>
        <taxon>Pseudomonadota</taxon>
        <taxon>Gammaproteobacteria</taxon>
        <taxon>Alteromonadales</taxon>
        <taxon>Pseudoalteromonadaceae</taxon>
        <taxon>Pseudoalteromonas</taxon>
    </lineage>
</organism>